<dbReference type="Gene3D" id="3.30.1330.40">
    <property type="entry name" value="RutC-like"/>
    <property type="match status" value="1"/>
</dbReference>
<dbReference type="EMBL" id="LR812643">
    <property type="protein sequence ID" value="CAC5430154.1"/>
    <property type="molecule type" value="Genomic_DNA"/>
</dbReference>
<dbReference type="CDD" id="cd02199">
    <property type="entry name" value="YjgF_YER057c_UK114_like_1"/>
    <property type="match status" value="1"/>
</dbReference>
<dbReference type="EMBL" id="RHLC01000022">
    <property type="protein sequence ID" value="TPP50333.1"/>
    <property type="molecule type" value="Genomic_DNA"/>
</dbReference>
<feature type="domain" description="Endoribonuclease L-PSP/chorismate mutase-like" evidence="1">
    <location>
        <begin position="7"/>
        <end position="148"/>
    </location>
</feature>
<sequence length="163" mass="16976">MPGVVEANLQKLGITLPVPAAPAASYAPFCIVGNMVYVSGQLPKDADGKLMVGQLGDSLTAEDGKAAAKSCAVQLIAQIKAAAGGDLDKVKRVVMVRCYVNSACNFHDHPLVANGCSDLLVSVFGDKVGLHARCAFGVAQLPFNSMVEIEAQFELKEDAKVAS</sequence>
<dbReference type="VEuPathDB" id="TriTrypDB:LdCL_230007100"/>
<dbReference type="RefSeq" id="XP_003860923.1">
    <property type="nucleotide sequence ID" value="XM_003860875.1"/>
</dbReference>
<accession>A0A3Q8ICF3</accession>
<dbReference type="Proteomes" id="UP000008980">
    <property type="component" value="Chromosome 23"/>
</dbReference>
<dbReference type="EMBL" id="CP029522">
    <property type="protein sequence ID" value="AYU78893.1"/>
    <property type="molecule type" value="Genomic_DNA"/>
</dbReference>
<dbReference type="OrthoDB" id="309640at2759"/>
<dbReference type="SUPFAM" id="SSF55298">
    <property type="entry name" value="YjgF-like"/>
    <property type="match status" value="1"/>
</dbReference>
<reference evidence="5" key="7">
    <citation type="submission" date="2019-02" db="EMBL/GenBank/DDBJ databases">
        <title>FDA dAtabase for Regulatory Grade micrObial Sequences (FDA-ARGOS): Supporting development and validation of Infectious Disease Dx tests.</title>
        <authorList>
            <person name="Duncan R."/>
            <person name="Fisher C."/>
            <person name="Tallon L.J."/>
            <person name="Sadzewicz L."/>
            <person name="Sengamalay N."/>
            <person name="Ott S."/>
            <person name="Godinez A."/>
            <person name="Nagaraj S."/>
            <person name="Nadendla S."/>
            <person name="Sichtig H."/>
        </authorList>
    </citation>
    <scope>NUCLEOTIDE SEQUENCE</scope>
    <source>
        <strain evidence="6">FDAARGOS_360</strain>
        <strain evidence="5">FDAARGOS_361</strain>
    </source>
</reference>
<dbReference type="OMA" id="CVEIEMI"/>
<dbReference type="PANTHER" id="PTHR43760">
    <property type="entry name" value="ENDORIBONUCLEASE-RELATED"/>
    <property type="match status" value="1"/>
</dbReference>
<dbReference type="Pfam" id="PF14588">
    <property type="entry name" value="YjgF_endoribonc"/>
    <property type="match status" value="1"/>
</dbReference>
<reference evidence="10" key="5">
    <citation type="submission" date="2019-02" db="EMBL/GenBank/DDBJ databases">
        <title>FDA dAtabase for Regulatory Grade micrObial Sequences (FDA-ARGOS): Supporting development and validation of Infectious Disease Dx tests.</title>
        <authorList>
            <person name="Duncan R."/>
            <person name="Fisher C."/>
            <person name="Tallon L."/>
            <person name="Sadzewicz L."/>
            <person name="Sengamalay N."/>
            <person name="Ott S."/>
            <person name="Godinez A."/>
            <person name="Nagaraj S."/>
            <person name="Vavikolanu K."/>
            <person name="Vyas G."/>
            <person name="Nadendla S."/>
            <person name="Aluvathingal J."/>
            <person name="Sichtig H."/>
        </authorList>
    </citation>
    <scope>NUCLEOTIDE SEQUENCE [LARGE SCALE GENOMIC DNA]</scope>
    <source>
        <strain evidence="10">FDAARGOS_360</strain>
    </source>
</reference>
<dbReference type="GeneID" id="13389884"/>
<dbReference type="Proteomes" id="UP000318447">
    <property type="component" value="Unassembled WGS sequence"/>
</dbReference>
<dbReference type="InterPro" id="IPR035959">
    <property type="entry name" value="RutC-like_sf"/>
</dbReference>
<evidence type="ECO:0000259" key="1">
    <source>
        <dbReference type="Pfam" id="PF14588"/>
    </source>
</evidence>
<name>A0A3Q8ICF3_LEIDO</name>
<evidence type="ECO:0000313" key="3">
    <source>
        <dbReference type="EMBL" id="CAC5430154.1"/>
    </source>
</evidence>
<evidence type="ECO:0000313" key="9">
    <source>
        <dbReference type="Proteomes" id="UP000318447"/>
    </source>
</evidence>
<evidence type="ECO:0000313" key="5">
    <source>
        <dbReference type="EMBL" id="TPP50333.1"/>
    </source>
</evidence>
<evidence type="ECO:0000313" key="8">
    <source>
        <dbReference type="Proteomes" id="UP000274082"/>
    </source>
</evidence>
<reference evidence="9" key="6">
    <citation type="submission" date="2019-02" db="EMBL/GenBank/DDBJ databases">
        <title>FDA dAtabase for Regulatory Grade micrObial Sequences (FDA-ARGOS): Supporting development and validation of Infectious Disease Dx tests.</title>
        <authorList>
            <person name="Duncan R."/>
            <person name="Fisher C."/>
            <person name="Tallon L."/>
            <person name="Sadzewicz L."/>
            <person name="Sengamalay N."/>
            <person name="Ott S."/>
            <person name="Godinez A."/>
            <person name="Nagaraj S."/>
            <person name="Vavikolanu K."/>
            <person name="Nadendla S."/>
            <person name="Aluvathingal J."/>
            <person name="Sichtig H."/>
        </authorList>
    </citation>
    <scope>NUCLEOTIDE SEQUENCE [LARGE SCALE GENOMIC DNA]</scope>
    <source>
        <strain evidence="9">FDAARGOS_361</strain>
    </source>
</reference>
<reference evidence="4 7" key="1">
    <citation type="journal article" date="2011" name="Genome Res.">
        <title>Whole genome sequencing of multiple Leishmania donovani clinical isolates provides insights into population structure and mechanisms of drug resistance.</title>
        <authorList>
            <person name="Downing T."/>
            <person name="Imamura H."/>
            <person name="Decuypere S."/>
            <person name="Clark T.G."/>
            <person name="Coombs G.H."/>
            <person name="Cotton J.A."/>
            <person name="Hilley J.D."/>
            <person name="de Doncker S."/>
            <person name="Maes I."/>
            <person name="Mottram J.C."/>
            <person name="Quail M.A."/>
            <person name="Rijal S."/>
            <person name="Sanders M."/>
            <person name="Schonian G."/>
            <person name="Stark O."/>
            <person name="Sundar S."/>
            <person name="Vanaerschot M."/>
            <person name="Hertz-Fowler C."/>
            <person name="Dujardin J.C."/>
            <person name="Berriman M."/>
        </authorList>
    </citation>
    <scope>NUCLEOTIDE SEQUENCE [LARGE SCALE GENOMIC DNA]</scope>
    <source>
        <strain evidence="4 7">BPK282A1</strain>
    </source>
</reference>
<evidence type="ECO:0000313" key="10">
    <source>
        <dbReference type="Proteomes" id="UP000318821"/>
    </source>
</evidence>
<accession>E9BG42</accession>
<evidence type="ECO:0000313" key="4">
    <source>
        <dbReference type="EMBL" id="CBZ34218.1"/>
    </source>
</evidence>
<dbReference type="Proteomes" id="UP000601710">
    <property type="component" value="Chromosome 23"/>
</dbReference>
<dbReference type="InterPro" id="IPR013813">
    <property type="entry name" value="Endoribo_LPSP/chorism_mut-like"/>
</dbReference>
<protein>
    <submittedName>
        <fullName evidence="2">Endoribonuclease L-PSP (Pb5), putative</fullName>
    </submittedName>
    <submittedName>
        <fullName evidence="3">Endoribonuclease_L-PSP_(Pb5)_putative/GeneDB:LmjF.23.0200</fullName>
    </submittedName>
    <submittedName>
        <fullName evidence="5">Putative endoribonuclease family protein</fullName>
    </submittedName>
</protein>
<dbReference type="VEuPathDB" id="TriTrypDB:LdBPK_230220.1"/>
<dbReference type="Proteomes" id="UP000318821">
    <property type="component" value="Unassembled WGS sequence"/>
</dbReference>
<dbReference type="VEuPathDB" id="TriTrypDB:LDHU3_23.0270"/>
<evidence type="ECO:0000313" key="7">
    <source>
        <dbReference type="Proteomes" id="UP000008980"/>
    </source>
</evidence>
<gene>
    <name evidence="6" type="ORF">CGC20_18475</name>
    <name evidence="5" type="ORF">CGC21_17580</name>
    <name evidence="4" type="ORF">LDBPK_230220</name>
    <name evidence="2" type="ORF">LdCL_230007100</name>
    <name evidence="3" type="ORF">LDHU3_23.0270</name>
</gene>
<dbReference type="SMR" id="A0A3Q8ICF3"/>
<reference evidence="2 8" key="4">
    <citation type="journal article" date="2018" name="Sci. Rep.">
        <title>A complete Leishmania donovani reference genome identifies novel genetic variations associated with virulence.</title>
        <authorList>
            <person name="Lypaczewski P."/>
            <person name="Hoshizaki J."/>
            <person name="Zhang W.-W."/>
            <person name="McCall L.-I."/>
            <person name="Torcivia-Rodriguez J."/>
            <person name="Simonyan V."/>
            <person name="Kaur A."/>
            <person name="Dewar K."/>
            <person name="Matlashewski G."/>
        </authorList>
    </citation>
    <scope>NUCLEOTIDE SEQUENCE [LARGE SCALE GENOMIC DNA]</scope>
    <source>
        <strain evidence="2 8">LdCL</strain>
    </source>
</reference>
<reference evidence="7" key="3">
    <citation type="submission" date="2011-02" db="EMBL/GenBank/DDBJ databases">
        <title>Whole genome sequencing of Leishmania donovani clinical lines reveals dynamic variation related to drug resistance.</title>
        <authorList>
            <person name="Downing T."/>
            <person name="Imamura H."/>
            <person name="Sanders M."/>
            <person name="Decuypere S."/>
            <person name="Hertz-Fowler C."/>
            <person name="Clark T.G."/>
            <person name="Rijal S."/>
            <person name="Sundar S."/>
            <person name="Quail M.A."/>
            <person name="De Doncker S."/>
            <person name="Maes I."/>
            <person name="Vanaerschot M."/>
            <person name="Stark O."/>
            <person name="Schonian G."/>
            <person name="Dujardin J.C."/>
            <person name="Berriman M."/>
        </authorList>
    </citation>
    <scope>NUCLEOTIDE SEQUENCE [LARGE SCALE GENOMIC DNA]</scope>
    <source>
        <strain evidence="7">BPK282A1</strain>
    </source>
</reference>
<keyword evidence="8" id="KW-1185">Reference proteome</keyword>
<evidence type="ECO:0000313" key="2">
    <source>
        <dbReference type="EMBL" id="AYU78893.1"/>
    </source>
</evidence>
<reference evidence="4" key="2">
    <citation type="submission" date="2011-01" db="EMBL/GenBank/DDBJ databases">
        <authorList>
            <person name="Zhao B.P."/>
            <person name="Ren Z.A."/>
            <person name="Li C.D."/>
        </authorList>
    </citation>
    <scope>NUCLEOTIDE SEQUENCE</scope>
    <source>
        <strain evidence="4">BPK282A1</strain>
    </source>
</reference>
<organism evidence="2 8">
    <name type="scientific">Leishmania donovani</name>
    <dbReference type="NCBI Taxonomy" id="5661"/>
    <lineage>
        <taxon>Eukaryota</taxon>
        <taxon>Discoba</taxon>
        <taxon>Euglenozoa</taxon>
        <taxon>Kinetoplastea</taxon>
        <taxon>Metakinetoplastina</taxon>
        <taxon>Trypanosomatida</taxon>
        <taxon>Trypanosomatidae</taxon>
        <taxon>Leishmaniinae</taxon>
        <taxon>Leishmania</taxon>
    </lineage>
</organism>
<proteinExistence type="predicted"/>
<dbReference type="PANTHER" id="PTHR43760:SF1">
    <property type="entry name" value="ENDORIBONUCLEASE L-PSP_CHORISMATE MUTASE-LIKE DOMAIN-CONTAINING PROTEIN"/>
    <property type="match status" value="1"/>
</dbReference>
<dbReference type="AlphaFoldDB" id="A0A3Q8ICF3"/>
<dbReference type="EMBL" id="FR799610">
    <property type="protein sequence ID" value="CBZ34218.1"/>
    <property type="molecule type" value="Genomic_DNA"/>
</dbReference>
<evidence type="ECO:0000313" key="6">
    <source>
        <dbReference type="EMBL" id="TPP51403.1"/>
    </source>
</evidence>
<dbReference type="KEGG" id="ldo:LDBPK_230220"/>
<dbReference type="Proteomes" id="UP000274082">
    <property type="component" value="Chromosome 23"/>
</dbReference>
<reference evidence="3" key="8">
    <citation type="submission" date="2020-06" db="EMBL/GenBank/DDBJ databases">
        <authorList>
            <person name="Camacho E."/>
            <person name="Gonzalez-de la Fuente S."/>
            <person name="Rastrojo A."/>
            <person name="Peiro-Pastor R."/>
            <person name="Solana JC."/>
            <person name="Tabera L."/>
            <person name="Gamarro F."/>
            <person name="Carrasco-Ramiro F."/>
            <person name="Requena JM."/>
            <person name="Aguado B."/>
        </authorList>
    </citation>
    <scope>NUCLEOTIDE SEQUENCE</scope>
</reference>
<dbReference type="EMBL" id="RHLD01000023">
    <property type="protein sequence ID" value="TPP51403.1"/>
    <property type="molecule type" value="Genomic_DNA"/>
</dbReference>